<evidence type="ECO:0000313" key="2">
    <source>
        <dbReference type="Proteomes" id="UP001162992"/>
    </source>
</evidence>
<name>A0ACC2BLG4_DIPCM</name>
<organism evidence="1 2">
    <name type="scientific">Diphasiastrum complanatum</name>
    <name type="common">Issler's clubmoss</name>
    <name type="synonym">Lycopodium complanatum</name>
    <dbReference type="NCBI Taxonomy" id="34168"/>
    <lineage>
        <taxon>Eukaryota</taxon>
        <taxon>Viridiplantae</taxon>
        <taxon>Streptophyta</taxon>
        <taxon>Embryophyta</taxon>
        <taxon>Tracheophyta</taxon>
        <taxon>Lycopodiopsida</taxon>
        <taxon>Lycopodiales</taxon>
        <taxon>Lycopodiaceae</taxon>
        <taxon>Lycopodioideae</taxon>
        <taxon>Diphasiastrum</taxon>
    </lineage>
</organism>
<dbReference type="EMBL" id="CM055105">
    <property type="protein sequence ID" value="KAJ7530581.1"/>
    <property type="molecule type" value="Genomic_DNA"/>
</dbReference>
<keyword evidence="2" id="KW-1185">Reference proteome</keyword>
<sequence length="108" mass="12536">MAANSDSGNRVKSKANDRIRRRLTELGSEEEKVLYRGRVDKFNNRGAKQSRLLVITNQAMYNFKGIFSKTCKRCIDIKLIEYILRSKFSNEFILCIPQGKMFNGRIIL</sequence>
<accession>A0ACC2BLG4</accession>
<evidence type="ECO:0000313" key="1">
    <source>
        <dbReference type="EMBL" id="KAJ7530581.1"/>
    </source>
</evidence>
<comment type="caution">
    <text evidence="1">The sequence shown here is derived from an EMBL/GenBank/DDBJ whole genome shotgun (WGS) entry which is preliminary data.</text>
</comment>
<protein>
    <submittedName>
        <fullName evidence="1">Uncharacterized protein</fullName>
    </submittedName>
</protein>
<reference evidence="2" key="1">
    <citation type="journal article" date="2024" name="Proc. Natl. Acad. Sci. U.S.A.">
        <title>Extraordinary preservation of gene collinearity over three hundred million years revealed in homosporous lycophytes.</title>
        <authorList>
            <person name="Li C."/>
            <person name="Wickell D."/>
            <person name="Kuo L.Y."/>
            <person name="Chen X."/>
            <person name="Nie B."/>
            <person name="Liao X."/>
            <person name="Peng D."/>
            <person name="Ji J."/>
            <person name="Jenkins J."/>
            <person name="Williams M."/>
            <person name="Shu S."/>
            <person name="Plott C."/>
            <person name="Barry K."/>
            <person name="Rajasekar S."/>
            <person name="Grimwood J."/>
            <person name="Han X."/>
            <person name="Sun S."/>
            <person name="Hou Z."/>
            <person name="He W."/>
            <person name="Dai G."/>
            <person name="Sun C."/>
            <person name="Schmutz J."/>
            <person name="Leebens-Mack J.H."/>
            <person name="Li F.W."/>
            <person name="Wang L."/>
        </authorList>
    </citation>
    <scope>NUCLEOTIDE SEQUENCE [LARGE SCALE GENOMIC DNA]</scope>
    <source>
        <strain evidence="2">cv. PW_Plant_1</strain>
    </source>
</reference>
<proteinExistence type="predicted"/>
<gene>
    <name evidence="1" type="ORF">O6H91_14G009000</name>
</gene>
<dbReference type="Proteomes" id="UP001162992">
    <property type="component" value="Chromosome 14"/>
</dbReference>